<reference evidence="3" key="1">
    <citation type="submission" date="2018-10" db="EMBL/GenBank/DDBJ databases">
        <title>Transcriptome assembly of Aceria tosichella (Wheat curl mite) Type 2.</title>
        <authorList>
            <person name="Scully E.D."/>
            <person name="Geib S.M."/>
            <person name="Palmer N.A."/>
            <person name="Gupta A.K."/>
            <person name="Sarath G."/>
            <person name="Tatineni S."/>
        </authorList>
    </citation>
    <scope>NUCLEOTIDE SEQUENCE</scope>
    <source>
        <strain evidence="3">LincolnNE</strain>
    </source>
</reference>
<dbReference type="Gene3D" id="3.30.470.20">
    <property type="entry name" value="ATP-grasp fold, B domain"/>
    <property type="match status" value="1"/>
</dbReference>
<evidence type="ECO:0000313" key="3">
    <source>
        <dbReference type="EMBL" id="MDE47932.1"/>
    </source>
</evidence>
<dbReference type="PROSITE" id="PS51221">
    <property type="entry name" value="TTL"/>
    <property type="match status" value="1"/>
</dbReference>
<feature type="transmembrane region" description="Helical" evidence="2">
    <location>
        <begin position="36"/>
        <end position="54"/>
    </location>
</feature>
<proteinExistence type="predicted"/>
<protein>
    <submittedName>
        <fullName evidence="3">Tubulin polyglutamylase TTLL6</fullName>
    </submittedName>
</protein>
<organism evidence="3">
    <name type="scientific">Aceria tosichella</name>
    <name type="common">wheat curl mite</name>
    <dbReference type="NCBI Taxonomy" id="561515"/>
    <lineage>
        <taxon>Eukaryota</taxon>
        <taxon>Metazoa</taxon>
        <taxon>Ecdysozoa</taxon>
        <taxon>Arthropoda</taxon>
        <taxon>Chelicerata</taxon>
        <taxon>Arachnida</taxon>
        <taxon>Acari</taxon>
        <taxon>Acariformes</taxon>
        <taxon>Trombidiformes</taxon>
        <taxon>Prostigmata</taxon>
        <taxon>Eupodina</taxon>
        <taxon>Eriophyoidea</taxon>
        <taxon>Eriophyidae</taxon>
        <taxon>Eriophyinae</taxon>
        <taxon>Aceriini</taxon>
        <taxon>Aceria</taxon>
    </lineage>
</organism>
<dbReference type="Pfam" id="PF03133">
    <property type="entry name" value="TTL"/>
    <property type="match status" value="1"/>
</dbReference>
<dbReference type="PANTHER" id="PTHR47113:SF1">
    <property type="entry name" value="LD09343P"/>
    <property type="match status" value="1"/>
</dbReference>
<evidence type="ECO:0000256" key="2">
    <source>
        <dbReference type="SAM" id="Phobius"/>
    </source>
</evidence>
<sequence length="586" mass="68077">MATSKSSTTRAVPRKRPDQADSIDYDDPAEMSFKKVFLIIFAIAVLLVGAYIQLAKNINERLKQSSSLASIFSPETTQIGIQDVDETLVVADNMDAGYLDHIIDALLKFGHRLSFSGSITPQKAREDVGRYNLIWTHDYPFQAIKNLKPYQRLNHFPGTGFITNKLTLSTTPRLPHVLRAFRMPHEKEQFLKYTQEHPDKKVWIQKSSSHRGITIETTDSVNLDMNDTLIQEYMANPLLVDGKKFDIGIYVVLTSVEPLRIYMYESESLLRFCAHPYINPETNSFNSSDLDSYVVGDDYTPIWLMPSLLRYYIGTNLSMKQTLNTYLKRLNKDGQQIWRQIEETIKAVYKSKEHHLARMTRMYQQANNYNDTSVEGSLNQFFEMVRFDFIVDENLNVYLMEANMSPNLSSRHFPPNRLLYEQVLNSYFSLVGLTQFARQQLSSTLLPIHYLDGRVDLPKDSVKSRNGKYGLDELISEKELSVYEELCVSDECHMNCHKLDCKVCYFCLNNQDKLHLRRAIFEQYSRWNFKRLLPSTLDEDLQLQMQHPDRLGNPSKGSQDELVDSNYIHVQWFRGKCFSDQRFCSY</sequence>
<name>A0A6G1SDA0_9ACAR</name>
<keyword evidence="2" id="KW-0812">Transmembrane</keyword>
<dbReference type="InterPro" id="IPR053317">
    <property type="entry name" value="Tubulin_polyglutamylase"/>
</dbReference>
<dbReference type="AlphaFoldDB" id="A0A6G1SDA0"/>
<dbReference type="PANTHER" id="PTHR47113">
    <property type="entry name" value="LD09343P"/>
    <property type="match status" value="1"/>
</dbReference>
<feature type="compositionally biased region" description="Polar residues" evidence="1">
    <location>
        <begin position="1"/>
        <end position="10"/>
    </location>
</feature>
<evidence type="ECO:0000256" key="1">
    <source>
        <dbReference type="SAM" id="MobiDB-lite"/>
    </source>
</evidence>
<dbReference type="SUPFAM" id="SSF56059">
    <property type="entry name" value="Glutathione synthetase ATP-binding domain-like"/>
    <property type="match status" value="1"/>
</dbReference>
<keyword evidence="2" id="KW-1133">Transmembrane helix</keyword>
<accession>A0A6G1SDA0</accession>
<dbReference type="EMBL" id="GGYP01003161">
    <property type="protein sequence ID" value="MDE47932.1"/>
    <property type="molecule type" value="Transcribed_RNA"/>
</dbReference>
<keyword evidence="2" id="KW-0472">Membrane</keyword>
<dbReference type="InterPro" id="IPR004344">
    <property type="entry name" value="TTL/TTLL_fam"/>
</dbReference>
<feature type="region of interest" description="Disordered" evidence="1">
    <location>
        <begin position="1"/>
        <end position="24"/>
    </location>
</feature>
<gene>
    <name evidence="3" type="primary">Ttll6</name>
    <name evidence="3" type="ORF">g.20812</name>
</gene>